<accession>A0A504J4D1</accession>
<gene>
    <name evidence="1" type="ORF">FHK87_19210</name>
</gene>
<reference evidence="1 2" key="1">
    <citation type="submission" date="2019-06" db="EMBL/GenBank/DDBJ databases">
        <authorList>
            <person name="Meng X."/>
        </authorList>
    </citation>
    <scope>NUCLEOTIDE SEQUENCE [LARGE SCALE GENOMIC DNA]</scope>
    <source>
        <strain evidence="1 2">M625</strain>
    </source>
</reference>
<dbReference type="EMBL" id="VFWZ01000007">
    <property type="protein sequence ID" value="TPN83352.1"/>
    <property type="molecule type" value="Genomic_DNA"/>
</dbReference>
<comment type="caution">
    <text evidence="1">The sequence shown here is derived from an EMBL/GenBank/DDBJ whole genome shotgun (WGS) entry which is preliminary data.</text>
</comment>
<organism evidence="1 2">
    <name type="scientific">Aquimarina algicola</name>
    <dbReference type="NCBI Taxonomy" id="2589995"/>
    <lineage>
        <taxon>Bacteria</taxon>
        <taxon>Pseudomonadati</taxon>
        <taxon>Bacteroidota</taxon>
        <taxon>Flavobacteriia</taxon>
        <taxon>Flavobacteriales</taxon>
        <taxon>Flavobacteriaceae</taxon>
        <taxon>Aquimarina</taxon>
    </lineage>
</organism>
<protein>
    <submittedName>
        <fullName evidence="1">Uncharacterized protein</fullName>
    </submittedName>
</protein>
<keyword evidence="2" id="KW-1185">Reference proteome</keyword>
<evidence type="ECO:0000313" key="2">
    <source>
        <dbReference type="Proteomes" id="UP000315540"/>
    </source>
</evidence>
<sequence>MLLFSMCGKKNEKEESVTPVITQEESEQNIAPLEKETVNSQNFDNEENKEVDEVEKYSNHAIKNMLLGTWKAIRQHGDMNSDWAEGGECYISLRIEEKNDIFLYHFTSHLRTMSDTLSITHYDHEIVLTFEGIEWAYQDENVTDSPKPSNITATFNPSEEHFVIQNDGNAMNDYRKLGEGCEKYLFFEKEYPVALEFSEEDQQLIEGYSILHAESGDINNDQKLDYVLVLQSDIVDEDGPMPFSYNRKVVLVEQTNATPPYRIMATNDRLIECSQCGGAGVGDPFQGITIKDGYFSIEQLFGACTKDFFVVTFKYEKGSFLLNSIGKNTGYCNQVENGEIKTSSKRKKVQDFGKIEFKDFDFGNIYKMFKN</sequence>
<evidence type="ECO:0000313" key="1">
    <source>
        <dbReference type="EMBL" id="TPN83352.1"/>
    </source>
</evidence>
<dbReference type="Proteomes" id="UP000315540">
    <property type="component" value="Unassembled WGS sequence"/>
</dbReference>
<dbReference type="AlphaFoldDB" id="A0A504J4D1"/>
<name>A0A504J4D1_9FLAO</name>
<proteinExistence type="predicted"/>